<sequence>MARPQHRRDHINEHRTRIALAMITGLLAGTTRALIDWVRDYLTIGC</sequence>
<dbReference type="RefSeq" id="WP_188124257.1">
    <property type="nucleotide sequence ID" value="NZ_BOMP01000187.1"/>
</dbReference>
<evidence type="ECO:0000313" key="1">
    <source>
        <dbReference type="EMBL" id="MBB4752396.1"/>
    </source>
</evidence>
<accession>A0A7W7HKX1</accession>
<reference evidence="1 2" key="1">
    <citation type="submission" date="2020-08" db="EMBL/GenBank/DDBJ databases">
        <title>Sequencing the genomes of 1000 actinobacteria strains.</title>
        <authorList>
            <person name="Klenk H.-P."/>
        </authorList>
    </citation>
    <scope>NUCLEOTIDE SEQUENCE [LARGE SCALE GENOMIC DNA]</scope>
    <source>
        <strain evidence="1 2">DSM 43150</strain>
    </source>
</reference>
<organism evidence="1 2">
    <name type="scientific">Actinoplanes lobatus</name>
    <dbReference type="NCBI Taxonomy" id="113568"/>
    <lineage>
        <taxon>Bacteria</taxon>
        <taxon>Bacillati</taxon>
        <taxon>Actinomycetota</taxon>
        <taxon>Actinomycetes</taxon>
        <taxon>Micromonosporales</taxon>
        <taxon>Micromonosporaceae</taxon>
        <taxon>Actinoplanes</taxon>
    </lineage>
</organism>
<evidence type="ECO:0000313" key="2">
    <source>
        <dbReference type="Proteomes" id="UP000590511"/>
    </source>
</evidence>
<dbReference type="AlphaFoldDB" id="A0A7W7HKX1"/>
<dbReference type="EMBL" id="JACHNC010000001">
    <property type="protein sequence ID" value="MBB4752396.1"/>
    <property type="molecule type" value="Genomic_DNA"/>
</dbReference>
<protein>
    <submittedName>
        <fullName evidence="1">Uncharacterized protein</fullName>
    </submittedName>
</protein>
<gene>
    <name evidence="1" type="ORF">BJ964_006557</name>
</gene>
<dbReference type="Proteomes" id="UP000590511">
    <property type="component" value="Unassembled WGS sequence"/>
</dbReference>
<name>A0A7W7HKX1_9ACTN</name>
<comment type="caution">
    <text evidence="1">The sequence shown here is derived from an EMBL/GenBank/DDBJ whole genome shotgun (WGS) entry which is preliminary data.</text>
</comment>
<proteinExistence type="predicted"/>